<keyword evidence="7" id="KW-1185">Reference proteome</keyword>
<sequence length="256" mass="28992">MISKNQIKFIKGLELKKFRKSSQSFVAEGPKLILDILPYFQCKILIAKTEWLRNHTKETSLYCKSTEIIEVNEEELLRVSFLKSPQEVLGVFTIPHHEMDLHSCARQRLCLALDDVQDPGNLGTIIRIADWFGIEDIFCSPGTADVYNPKTVQATMGAIARVRLHYLPLAETLQQTECDYPIYGTLLEGKNIYERDLKNNGLIIMGNEGKGLSPEIRRLVTDSLYIPSYPTDRPTSESLNVAIATAIVCAEFRRRG</sequence>
<reference evidence="6 7" key="1">
    <citation type="submission" date="2023-06" db="EMBL/GenBank/DDBJ databases">
        <authorList>
            <person name="Zeman M."/>
            <person name="Kubasova T."/>
            <person name="Jahodarova E."/>
            <person name="Nykrynova M."/>
            <person name="Rychlik I."/>
        </authorList>
    </citation>
    <scope>NUCLEOTIDE SEQUENCE [LARGE SCALE GENOMIC DNA]</scope>
    <source>
        <strain evidence="6 7">ET4</strain>
    </source>
</reference>
<keyword evidence="3" id="KW-0808">Transferase</keyword>
<gene>
    <name evidence="6" type="ORF">QUW02_13035</name>
</gene>
<dbReference type="SUPFAM" id="SSF75217">
    <property type="entry name" value="alpha/beta knot"/>
    <property type="match status" value="1"/>
</dbReference>
<organism evidence="6 7">
    <name type="scientific">Bacteroides eggerthii</name>
    <dbReference type="NCBI Taxonomy" id="28111"/>
    <lineage>
        <taxon>Bacteria</taxon>
        <taxon>Pseudomonadati</taxon>
        <taxon>Bacteroidota</taxon>
        <taxon>Bacteroidia</taxon>
        <taxon>Bacteroidales</taxon>
        <taxon>Bacteroidaceae</taxon>
        <taxon>Bacteroides</taxon>
    </lineage>
</organism>
<dbReference type="InterPro" id="IPR053888">
    <property type="entry name" value="MRM3-like_sub_bind"/>
</dbReference>
<dbReference type="Pfam" id="PF22435">
    <property type="entry name" value="MRM3-like_sub_bind"/>
    <property type="match status" value="1"/>
</dbReference>
<dbReference type="Pfam" id="PF00588">
    <property type="entry name" value="SpoU_methylase"/>
    <property type="match status" value="1"/>
</dbReference>
<evidence type="ECO:0000256" key="3">
    <source>
        <dbReference type="ARBA" id="ARBA00022679"/>
    </source>
</evidence>
<evidence type="ECO:0000313" key="6">
    <source>
        <dbReference type="EMBL" id="MDM8146831.1"/>
    </source>
</evidence>
<dbReference type="GO" id="GO:0008168">
    <property type="term" value="F:methyltransferase activity"/>
    <property type="evidence" value="ECO:0007669"/>
    <property type="project" value="UniProtKB-KW"/>
</dbReference>
<evidence type="ECO:0000256" key="1">
    <source>
        <dbReference type="ARBA" id="ARBA00007228"/>
    </source>
</evidence>
<dbReference type="InterPro" id="IPR051259">
    <property type="entry name" value="rRNA_Methyltransferase"/>
</dbReference>
<dbReference type="EMBL" id="JAUDCF010000055">
    <property type="protein sequence ID" value="MDM8146831.1"/>
    <property type="molecule type" value="Genomic_DNA"/>
</dbReference>
<evidence type="ECO:0000259" key="4">
    <source>
        <dbReference type="Pfam" id="PF00588"/>
    </source>
</evidence>
<dbReference type="PANTHER" id="PTHR43191">
    <property type="entry name" value="RRNA METHYLTRANSFERASE 3"/>
    <property type="match status" value="1"/>
</dbReference>
<protein>
    <submittedName>
        <fullName evidence="6">RNA methyltransferase</fullName>
    </submittedName>
</protein>
<evidence type="ECO:0000256" key="2">
    <source>
        <dbReference type="ARBA" id="ARBA00022603"/>
    </source>
</evidence>
<dbReference type="PANTHER" id="PTHR43191:SF2">
    <property type="entry name" value="RRNA METHYLTRANSFERASE 3, MITOCHONDRIAL"/>
    <property type="match status" value="1"/>
</dbReference>
<keyword evidence="2 6" id="KW-0489">Methyltransferase</keyword>
<reference evidence="7" key="2">
    <citation type="submission" date="2023-07" db="EMBL/GenBank/DDBJ databases">
        <title>Identification and characterization of horizontal gene transfer across gut microbiota members of farm animals based on homology search.</title>
        <authorList>
            <person name="Schwarzerova J."/>
            <person name="Nykrynova M."/>
            <person name="Jureckova K."/>
            <person name="Cejkova D."/>
            <person name="Rychlik I."/>
        </authorList>
    </citation>
    <scope>NUCLEOTIDE SEQUENCE [LARGE SCALE GENOMIC DNA]</scope>
    <source>
        <strain evidence="7">ET4</strain>
    </source>
</reference>
<dbReference type="InterPro" id="IPR029064">
    <property type="entry name" value="Ribosomal_eL30-like_sf"/>
</dbReference>
<evidence type="ECO:0000313" key="7">
    <source>
        <dbReference type="Proteomes" id="UP001228403"/>
    </source>
</evidence>
<dbReference type="CDD" id="cd18109">
    <property type="entry name" value="SpoU-like_RNA-MTase"/>
    <property type="match status" value="1"/>
</dbReference>
<dbReference type="Gene3D" id="3.40.1280.10">
    <property type="match status" value="1"/>
</dbReference>
<dbReference type="Gene3D" id="3.30.1330.30">
    <property type="match status" value="1"/>
</dbReference>
<accession>A0ABT7U8I9</accession>
<dbReference type="InterPro" id="IPR029026">
    <property type="entry name" value="tRNA_m1G_MTases_N"/>
</dbReference>
<comment type="similarity">
    <text evidence="1">Belongs to the class IV-like SAM-binding methyltransferase superfamily. RNA methyltransferase TrmH family.</text>
</comment>
<dbReference type="GO" id="GO:0032259">
    <property type="term" value="P:methylation"/>
    <property type="evidence" value="ECO:0007669"/>
    <property type="project" value="UniProtKB-KW"/>
</dbReference>
<dbReference type="InterPro" id="IPR029028">
    <property type="entry name" value="Alpha/beta_knot_MTases"/>
</dbReference>
<feature type="domain" description="MRM3-like substrate binding" evidence="5">
    <location>
        <begin position="5"/>
        <end position="90"/>
    </location>
</feature>
<dbReference type="SUPFAM" id="SSF55315">
    <property type="entry name" value="L30e-like"/>
    <property type="match status" value="1"/>
</dbReference>
<comment type="caution">
    <text evidence="6">The sequence shown here is derived from an EMBL/GenBank/DDBJ whole genome shotgun (WGS) entry which is preliminary data.</text>
</comment>
<evidence type="ECO:0000259" key="5">
    <source>
        <dbReference type="Pfam" id="PF22435"/>
    </source>
</evidence>
<feature type="domain" description="tRNA/rRNA methyltransferase SpoU type" evidence="4">
    <location>
        <begin position="109"/>
        <end position="249"/>
    </location>
</feature>
<dbReference type="InterPro" id="IPR001537">
    <property type="entry name" value="SpoU_MeTrfase"/>
</dbReference>
<name>A0ABT7U8I9_9BACE</name>
<dbReference type="Proteomes" id="UP001228403">
    <property type="component" value="Unassembled WGS sequence"/>
</dbReference>
<proteinExistence type="inferred from homology"/>